<dbReference type="Pfam" id="PF13489">
    <property type="entry name" value="Methyltransf_23"/>
    <property type="match status" value="1"/>
</dbReference>
<gene>
    <name evidence="1" type="ORF">LCGC14_1890000</name>
</gene>
<accession>A0A0F9G007</accession>
<dbReference type="Gene3D" id="3.40.50.150">
    <property type="entry name" value="Vaccinia Virus protein VP39"/>
    <property type="match status" value="1"/>
</dbReference>
<dbReference type="AlphaFoldDB" id="A0A0F9G007"/>
<evidence type="ECO:0008006" key="2">
    <source>
        <dbReference type="Google" id="ProtNLM"/>
    </source>
</evidence>
<dbReference type="SUPFAM" id="SSF53335">
    <property type="entry name" value="S-adenosyl-L-methionine-dependent methyltransferases"/>
    <property type="match status" value="1"/>
</dbReference>
<comment type="caution">
    <text evidence="1">The sequence shown here is derived from an EMBL/GenBank/DDBJ whole genome shotgun (WGS) entry which is preliminary data.</text>
</comment>
<name>A0A0F9G007_9ZZZZ</name>
<dbReference type="EMBL" id="LAZR01019610">
    <property type="protein sequence ID" value="KKL91908.1"/>
    <property type="molecule type" value="Genomic_DNA"/>
</dbReference>
<evidence type="ECO:0000313" key="1">
    <source>
        <dbReference type="EMBL" id="KKL91908.1"/>
    </source>
</evidence>
<organism evidence="1">
    <name type="scientific">marine sediment metagenome</name>
    <dbReference type="NCBI Taxonomy" id="412755"/>
    <lineage>
        <taxon>unclassified sequences</taxon>
        <taxon>metagenomes</taxon>
        <taxon>ecological metagenomes</taxon>
    </lineage>
</organism>
<protein>
    <recommendedName>
        <fullName evidence="2">Methyltransferase type 11 domain-containing protein</fullName>
    </recommendedName>
</protein>
<proteinExistence type="predicted"/>
<dbReference type="InterPro" id="IPR029063">
    <property type="entry name" value="SAM-dependent_MTases_sf"/>
</dbReference>
<dbReference type="CDD" id="cd02440">
    <property type="entry name" value="AdoMet_MTases"/>
    <property type="match status" value="1"/>
</dbReference>
<dbReference type="PANTHER" id="PTHR43861">
    <property type="entry name" value="TRANS-ACONITATE 2-METHYLTRANSFERASE-RELATED"/>
    <property type="match status" value="1"/>
</dbReference>
<reference evidence="1" key="1">
    <citation type="journal article" date="2015" name="Nature">
        <title>Complex archaea that bridge the gap between prokaryotes and eukaryotes.</title>
        <authorList>
            <person name="Spang A."/>
            <person name="Saw J.H."/>
            <person name="Jorgensen S.L."/>
            <person name="Zaremba-Niedzwiedzka K."/>
            <person name="Martijn J."/>
            <person name="Lind A.E."/>
            <person name="van Eijk R."/>
            <person name="Schleper C."/>
            <person name="Guy L."/>
            <person name="Ettema T.J."/>
        </authorList>
    </citation>
    <scope>NUCLEOTIDE SEQUENCE</scope>
</reference>
<dbReference type="PANTHER" id="PTHR43861:SF6">
    <property type="entry name" value="METHYLTRANSFERASE TYPE 11"/>
    <property type="match status" value="1"/>
</dbReference>
<sequence length="227" mass="26376">MTLTKTEQFDKVLFEYRWQEIRKHANYFPVLDVGCGDGVMVKRLMSGNLKKVIGIDFTEEVESLCKAYPTEFIYGKFEDIKIPNFKFKKIIASHVLEHVDDEYKFLNQCRDWLDDDEFAELIITVPNARAIHKHLGEIMGLSKPFELQPSDLAKGHKRNYSLETLKATLEASGFIVDVHRGIYFKPLPSELMITYFDQPMFDAFYELGKRSDLEPYCSSILVVARKK</sequence>